<comment type="subunit">
    <text evidence="14">Homotrimer; The trimer binds only one molecule of glutathione.</text>
</comment>
<keyword evidence="13 17" id="KW-0472">Membrane</keyword>
<protein>
    <recommendedName>
        <fullName evidence="15">Microsomal glutathione S-transferase 1</fullName>
        <ecNumber evidence="5">2.5.1.18</ecNumber>
    </recommendedName>
</protein>
<dbReference type="Pfam" id="PF01124">
    <property type="entry name" value="MAPEG"/>
    <property type="match status" value="1"/>
</dbReference>
<proteinExistence type="inferred from homology"/>
<evidence type="ECO:0000256" key="8">
    <source>
        <dbReference type="ARBA" id="ARBA00022787"/>
    </source>
</evidence>
<evidence type="ECO:0000256" key="9">
    <source>
        <dbReference type="ARBA" id="ARBA00022824"/>
    </source>
</evidence>
<evidence type="ECO:0000256" key="10">
    <source>
        <dbReference type="ARBA" id="ARBA00022989"/>
    </source>
</evidence>
<feature type="transmembrane region" description="Helical" evidence="17">
    <location>
        <begin position="127"/>
        <end position="145"/>
    </location>
</feature>
<evidence type="ECO:0000256" key="1">
    <source>
        <dbReference type="ARBA" id="ARBA00003701"/>
    </source>
</evidence>
<evidence type="ECO:0000313" key="18">
    <source>
        <dbReference type="Ensembl" id="ENSENLP00000040570.1"/>
    </source>
</evidence>
<evidence type="ECO:0000256" key="2">
    <source>
        <dbReference type="ARBA" id="ARBA00004294"/>
    </source>
</evidence>
<dbReference type="GO" id="GO:0004364">
    <property type="term" value="F:glutathione transferase activity"/>
    <property type="evidence" value="ECO:0007669"/>
    <property type="project" value="UniProtKB-EC"/>
</dbReference>
<evidence type="ECO:0000256" key="11">
    <source>
        <dbReference type="ARBA" id="ARBA00022990"/>
    </source>
</evidence>
<feature type="transmembrane region" description="Helical" evidence="17">
    <location>
        <begin position="6"/>
        <end position="26"/>
    </location>
</feature>
<evidence type="ECO:0000256" key="12">
    <source>
        <dbReference type="ARBA" id="ARBA00023128"/>
    </source>
</evidence>
<keyword evidence="8" id="KW-1000">Mitochondrion outer membrane</keyword>
<dbReference type="AlphaFoldDB" id="A0A665W9U8"/>
<dbReference type="EC" id="2.5.1.18" evidence="5"/>
<reference evidence="18" key="1">
    <citation type="submission" date="2021-04" db="EMBL/GenBank/DDBJ databases">
        <authorList>
            <consortium name="Wellcome Sanger Institute Data Sharing"/>
        </authorList>
    </citation>
    <scope>NUCLEOTIDE SEQUENCE [LARGE SCALE GENOMIC DNA]</scope>
</reference>
<dbReference type="PANTHER" id="PTHR10689:SF6">
    <property type="entry name" value="MICROSOMAL GLUTATHIONE S-TRANSFERASE 1"/>
    <property type="match status" value="1"/>
</dbReference>
<keyword evidence="19" id="KW-1185">Reference proteome</keyword>
<dbReference type="Gene3D" id="1.20.120.550">
    <property type="entry name" value="Membrane associated eicosanoid/glutathione metabolism-like domain"/>
    <property type="match status" value="1"/>
</dbReference>
<dbReference type="FunFam" id="1.20.120.550:FF:000002">
    <property type="entry name" value="Microsomal glutathione S-transferase 1"/>
    <property type="match status" value="1"/>
</dbReference>
<comment type="subcellular location">
    <subcellularLocation>
        <location evidence="3">Endoplasmic reticulum membrane</location>
        <topology evidence="3">Multi-pass membrane protein</topology>
    </subcellularLocation>
    <subcellularLocation>
        <location evidence="2">Mitochondrion outer membrane</location>
    </subcellularLocation>
</comment>
<keyword evidence="7 17" id="KW-0812">Transmembrane</keyword>
<reference evidence="18" key="3">
    <citation type="submission" date="2025-09" db="UniProtKB">
        <authorList>
            <consortium name="Ensembl"/>
        </authorList>
    </citation>
    <scope>IDENTIFICATION</scope>
</reference>
<keyword evidence="10 17" id="KW-1133">Transmembrane helix</keyword>
<keyword evidence="9" id="KW-0256">Endoplasmic reticulum</keyword>
<evidence type="ECO:0000256" key="16">
    <source>
        <dbReference type="ARBA" id="ARBA00049385"/>
    </source>
</evidence>
<sequence>PKCKCIKYVFLLSSTYATIVILKMMLMSPLTSYFCLTRKVFANLEDTKFVSSVEDKKLVRIDPDVERVRRCHQNDLENIIPFVVISLLYALTAPELSAALLHFCLFASSRVFHTVAYIGAQPQSSRGLSLIVGMLVTFSMFYRVLSKVFLL</sequence>
<reference evidence="18" key="2">
    <citation type="submission" date="2025-08" db="UniProtKB">
        <authorList>
            <consortium name="Ensembl"/>
        </authorList>
    </citation>
    <scope>IDENTIFICATION</scope>
</reference>
<comment type="catalytic activity">
    <reaction evidence="16">
        <text>RX + glutathione = an S-substituted glutathione + a halide anion + H(+)</text>
        <dbReference type="Rhea" id="RHEA:16437"/>
        <dbReference type="ChEBI" id="CHEBI:15378"/>
        <dbReference type="ChEBI" id="CHEBI:16042"/>
        <dbReference type="ChEBI" id="CHEBI:17792"/>
        <dbReference type="ChEBI" id="CHEBI:57925"/>
        <dbReference type="ChEBI" id="CHEBI:90779"/>
        <dbReference type="EC" id="2.5.1.18"/>
    </reaction>
    <physiologicalReaction direction="left-to-right" evidence="16">
        <dbReference type="Rhea" id="RHEA:16438"/>
    </physiologicalReaction>
</comment>
<dbReference type="SUPFAM" id="SSF161084">
    <property type="entry name" value="MAPEG domain-like"/>
    <property type="match status" value="1"/>
</dbReference>
<dbReference type="GO" id="GO:0005741">
    <property type="term" value="C:mitochondrial outer membrane"/>
    <property type="evidence" value="ECO:0007669"/>
    <property type="project" value="UniProtKB-SubCell"/>
</dbReference>
<comment type="similarity">
    <text evidence="4">Belongs to the MAPEG family.</text>
</comment>
<dbReference type="GO" id="GO:0005789">
    <property type="term" value="C:endoplasmic reticulum membrane"/>
    <property type="evidence" value="ECO:0007669"/>
    <property type="project" value="UniProtKB-SubCell"/>
</dbReference>
<keyword evidence="6" id="KW-0808">Transferase</keyword>
<dbReference type="PANTHER" id="PTHR10689">
    <property type="entry name" value="MICROSOMAL GLUTATHIONE S-TRANSFERASE 1"/>
    <property type="match status" value="1"/>
</dbReference>
<dbReference type="InterPro" id="IPR040162">
    <property type="entry name" value="MGST1-like"/>
</dbReference>
<dbReference type="InParanoid" id="A0A665W9U8"/>
<accession>A0A665W9U8</accession>
<evidence type="ECO:0000256" key="3">
    <source>
        <dbReference type="ARBA" id="ARBA00004477"/>
    </source>
</evidence>
<keyword evidence="12" id="KW-0496">Mitochondrion</keyword>
<comment type="function">
    <text evidence="1">Conjugation of reduced glutathione to a wide number of exogenous and endogenous hydrophobic electrophiles.</text>
</comment>
<dbReference type="InterPro" id="IPR001129">
    <property type="entry name" value="Membr-assoc_MAPEG"/>
</dbReference>
<organism evidence="18 19">
    <name type="scientific">Echeneis naucrates</name>
    <name type="common">Live sharksucker</name>
    <dbReference type="NCBI Taxonomy" id="173247"/>
    <lineage>
        <taxon>Eukaryota</taxon>
        <taxon>Metazoa</taxon>
        <taxon>Chordata</taxon>
        <taxon>Craniata</taxon>
        <taxon>Vertebrata</taxon>
        <taxon>Euteleostomi</taxon>
        <taxon>Actinopterygii</taxon>
        <taxon>Neopterygii</taxon>
        <taxon>Teleostei</taxon>
        <taxon>Neoteleostei</taxon>
        <taxon>Acanthomorphata</taxon>
        <taxon>Carangaria</taxon>
        <taxon>Carangiformes</taxon>
        <taxon>Echeneidae</taxon>
        <taxon>Echeneis</taxon>
    </lineage>
</organism>
<dbReference type="Ensembl" id="ENSENLT00000041608.1">
    <property type="protein sequence ID" value="ENSENLP00000040570.1"/>
    <property type="gene ID" value="ENSENLG00000017414.1"/>
</dbReference>
<evidence type="ECO:0000256" key="4">
    <source>
        <dbReference type="ARBA" id="ARBA00010459"/>
    </source>
</evidence>
<evidence type="ECO:0000256" key="14">
    <source>
        <dbReference type="ARBA" id="ARBA00038540"/>
    </source>
</evidence>
<evidence type="ECO:0000256" key="17">
    <source>
        <dbReference type="SAM" id="Phobius"/>
    </source>
</evidence>
<dbReference type="InterPro" id="IPR023352">
    <property type="entry name" value="MAPEG-like_dom_sf"/>
</dbReference>
<evidence type="ECO:0000256" key="15">
    <source>
        <dbReference type="ARBA" id="ARBA00039397"/>
    </source>
</evidence>
<keyword evidence="11" id="KW-0007">Acetylation</keyword>
<name>A0A665W9U8_ECHNA</name>
<dbReference type="Proteomes" id="UP000472264">
    <property type="component" value="Chromosome 23"/>
</dbReference>
<dbReference type="OMA" id="ICHTIAY"/>
<evidence type="ECO:0000256" key="5">
    <source>
        <dbReference type="ARBA" id="ARBA00012452"/>
    </source>
</evidence>
<evidence type="ECO:0000256" key="7">
    <source>
        <dbReference type="ARBA" id="ARBA00022692"/>
    </source>
</evidence>
<evidence type="ECO:0000313" key="19">
    <source>
        <dbReference type="Proteomes" id="UP000472264"/>
    </source>
</evidence>
<evidence type="ECO:0000256" key="6">
    <source>
        <dbReference type="ARBA" id="ARBA00022679"/>
    </source>
</evidence>
<evidence type="ECO:0000256" key="13">
    <source>
        <dbReference type="ARBA" id="ARBA00023136"/>
    </source>
</evidence>